<dbReference type="Proteomes" id="UP000182100">
    <property type="component" value="Unassembled WGS sequence"/>
</dbReference>
<organism evidence="1 2">
    <name type="scientific">Streptomyces prasinopilosus</name>
    <dbReference type="NCBI Taxonomy" id="67344"/>
    <lineage>
        <taxon>Bacteria</taxon>
        <taxon>Bacillati</taxon>
        <taxon>Actinomycetota</taxon>
        <taxon>Actinomycetes</taxon>
        <taxon>Kitasatosporales</taxon>
        <taxon>Streptomycetaceae</taxon>
        <taxon>Streptomyces</taxon>
    </lineage>
</organism>
<dbReference type="AlphaFoldDB" id="A0A1G6M258"/>
<dbReference type="STRING" id="67344.SAMN05216505_102354"/>
<name>A0A1G6M258_9ACTN</name>
<protein>
    <submittedName>
        <fullName evidence="1">Uncharacterized protein</fullName>
    </submittedName>
</protein>
<accession>A0A1G6M258</accession>
<gene>
    <name evidence="1" type="ORF">SAMN05216505_102354</name>
</gene>
<sequence length="195" mass="20666">MTGTHEPVSGLALDLSAHRNNTACWAPGAAPTDGFDGFGRAFPAPALLPCADELRLPADFGWGAADNVTCEGQALTVDSGTPPAIALHVVGAGTQGVVHETFHLRSGSGDGTDVTVRLGDFLTRGEVPGARCYRQADFLYDIAGRPEPSVKPRLWHAVAVLHRPTPCVGLRLPFNPDLHLFGVWLSPVDDWKEGP</sequence>
<proteinExistence type="predicted"/>
<dbReference type="EMBL" id="FMZK01000002">
    <property type="protein sequence ID" value="SDC49628.1"/>
    <property type="molecule type" value="Genomic_DNA"/>
</dbReference>
<keyword evidence="2" id="KW-1185">Reference proteome</keyword>
<reference evidence="2" key="1">
    <citation type="submission" date="2016-10" db="EMBL/GenBank/DDBJ databases">
        <authorList>
            <person name="Varghese N."/>
            <person name="Submissions S."/>
        </authorList>
    </citation>
    <scope>NUCLEOTIDE SEQUENCE [LARGE SCALE GENOMIC DNA]</scope>
    <source>
        <strain evidence="2">CGMCC 4.3504</strain>
    </source>
</reference>
<evidence type="ECO:0000313" key="2">
    <source>
        <dbReference type="Proteomes" id="UP000182100"/>
    </source>
</evidence>
<dbReference type="RefSeq" id="WP_055573073.1">
    <property type="nucleotide sequence ID" value="NZ_FMZK01000002.1"/>
</dbReference>
<evidence type="ECO:0000313" key="1">
    <source>
        <dbReference type="EMBL" id="SDC49628.1"/>
    </source>
</evidence>